<sequence length="290" mass="32301">MLKRVIAAIDGYAAEAGVIGIAGAVTSLLAFGGMLSALFGSSGIKAAAIVASIVGILGLFALLLASRKDVQRFHQHDKRLLSRYCDIIIEELDPAWRILFWEQIDLLESNGDTTETITIHARVDSKELHFFRLRFGSLGEPLPDRLRKRVTVKVRNVLIDGVGGTRFDATTYWLADGRIEVLAHFDTPAQHGSEAKFSMEVYWPAKSALLLKHREPDLFRIHFSKVIELARYVVVLPTGEDAYYDPVGFRNGENGCEIYASRNSSNLVEVSFVARNVEPDRLIGMRLDLK</sequence>
<gene>
    <name evidence="2" type="ORF">DMH04_50730</name>
</gene>
<comment type="caution">
    <text evidence="2">The sequence shown here is derived from an EMBL/GenBank/DDBJ whole genome shotgun (WGS) entry which is preliminary data.</text>
</comment>
<feature type="transmembrane region" description="Helical" evidence="1">
    <location>
        <begin position="12"/>
        <end position="40"/>
    </location>
</feature>
<evidence type="ECO:0000256" key="1">
    <source>
        <dbReference type="SAM" id="Phobius"/>
    </source>
</evidence>
<accession>A0A428YAY0</accession>
<evidence type="ECO:0000313" key="2">
    <source>
        <dbReference type="EMBL" id="RSM64806.1"/>
    </source>
</evidence>
<dbReference type="AlphaFoldDB" id="A0A428YAY0"/>
<feature type="transmembrane region" description="Helical" evidence="1">
    <location>
        <begin position="46"/>
        <end position="65"/>
    </location>
</feature>
<reference evidence="2 3" key="1">
    <citation type="submission" date="2018-05" db="EMBL/GenBank/DDBJ databases">
        <title>Evolution of GPA BGCs.</title>
        <authorList>
            <person name="Waglechner N."/>
            <person name="Wright G.D."/>
        </authorList>
    </citation>
    <scope>NUCLEOTIDE SEQUENCE [LARGE SCALE GENOMIC DNA]</scope>
    <source>
        <strain evidence="2 3">A82846</strain>
    </source>
</reference>
<keyword evidence="1" id="KW-0472">Membrane</keyword>
<evidence type="ECO:0000313" key="3">
    <source>
        <dbReference type="Proteomes" id="UP000287547"/>
    </source>
</evidence>
<keyword evidence="1" id="KW-1133">Transmembrane helix</keyword>
<organism evidence="2 3">
    <name type="scientific">Kibdelosporangium aridum</name>
    <dbReference type="NCBI Taxonomy" id="2030"/>
    <lineage>
        <taxon>Bacteria</taxon>
        <taxon>Bacillati</taxon>
        <taxon>Actinomycetota</taxon>
        <taxon>Actinomycetes</taxon>
        <taxon>Pseudonocardiales</taxon>
        <taxon>Pseudonocardiaceae</taxon>
        <taxon>Kibdelosporangium</taxon>
    </lineage>
</organism>
<protein>
    <submittedName>
        <fullName evidence="2">Uncharacterized protein</fullName>
    </submittedName>
</protein>
<dbReference type="OrthoDB" id="3676177at2"/>
<keyword evidence="1" id="KW-0812">Transmembrane</keyword>
<dbReference type="EMBL" id="QHKI01000093">
    <property type="protein sequence ID" value="RSM64806.1"/>
    <property type="molecule type" value="Genomic_DNA"/>
</dbReference>
<proteinExistence type="predicted"/>
<dbReference type="Proteomes" id="UP000287547">
    <property type="component" value="Unassembled WGS sequence"/>
</dbReference>
<dbReference type="RefSeq" id="WP_037264925.1">
    <property type="nucleotide sequence ID" value="NZ_QHKI01000093.1"/>
</dbReference>
<name>A0A428YAY0_KIBAR</name>